<dbReference type="SUPFAM" id="SSF49777">
    <property type="entry name" value="PEBP-like"/>
    <property type="match status" value="1"/>
</dbReference>
<dbReference type="InterPro" id="IPR035810">
    <property type="entry name" value="PEBP_euk"/>
</dbReference>
<evidence type="ECO:0000313" key="1">
    <source>
        <dbReference type="EMBL" id="CAK7899803.1"/>
    </source>
</evidence>
<dbReference type="PANTHER" id="PTHR11362">
    <property type="entry name" value="PHOSPHATIDYLETHANOLAMINE-BINDING PROTEIN"/>
    <property type="match status" value="1"/>
</dbReference>
<dbReference type="EMBL" id="OZ004255">
    <property type="protein sequence ID" value="CAK7899803.1"/>
    <property type="molecule type" value="Genomic_DNA"/>
</dbReference>
<keyword evidence="2" id="KW-1185">Reference proteome</keyword>
<keyword evidence="1" id="KW-0687">Ribonucleoprotein</keyword>
<dbReference type="InterPro" id="IPR036610">
    <property type="entry name" value="PEBP-like_sf"/>
</dbReference>
<dbReference type="PANTHER" id="PTHR11362:SF82">
    <property type="entry name" value="PHOSPHATIDYLETHANOLAMINE-BINDING PROTEIN 4"/>
    <property type="match status" value="1"/>
</dbReference>
<dbReference type="Gene3D" id="3.90.280.10">
    <property type="entry name" value="PEBP-like"/>
    <property type="match status" value="1"/>
</dbReference>
<reference evidence="1 2" key="1">
    <citation type="submission" date="2024-01" db="EMBL/GenBank/DDBJ databases">
        <authorList>
            <consortium name="Genoscope - CEA"/>
            <person name="William W."/>
        </authorList>
    </citation>
    <scope>NUCLEOTIDE SEQUENCE [LARGE SCALE GENOMIC DNA]</scope>
    <source>
        <strain evidence="1 2">29B2s-10</strain>
    </source>
</reference>
<keyword evidence="1" id="KW-0689">Ribosomal protein</keyword>
<dbReference type="Gene3D" id="1.20.58.1180">
    <property type="match status" value="1"/>
</dbReference>
<gene>
    <name evidence="1" type="primary">MRPL35</name>
    <name evidence="1" type="ORF">CAAN4_C04324</name>
</gene>
<dbReference type="GO" id="GO:0005840">
    <property type="term" value="C:ribosome"/>
    <property type="evidence" value="ECO:0007669"/>
    <property type="project" value="UniProtKB-KW"/>
</dbReference>
<dbReference type="Proteomes" id="UP001497600">
    <property type="component" value="Chromosome C"/>
</dbReference>
<organism evidence="1 2">
    <name type="scientific">[Candida] anglica</name>
    <dbReference type="NCBI Taxonomy" id="148631"/>
    <lineage>
        <taxon>Eukaryota</taxon>
        <taxon>Fungi</taxon>
        <taxon>Dikarya</taxon>
        <taxon>Ascomycota</taxon>
        <taxon>Saccharomycotina</taxon>
        <taxon>Pichiomycetes</taxon>
        <taxon>Debaryomycetaceae</taxon>
        <taxon>Kurtzmaniella</taxon>
    </lineage>
</organism>
<evidence type="ECO:0000313" key="2">
    <source>
        <dbReference type="Proteomes" id="UP001497600"/>
    </source>
</evidence>
<proteinExistence type="predicted"/>
<name>A0ABP0E8V6_9ASCO</name>
<dbReference type="Pfam" id="PF01161">
    <property type="entry name" value="PBP"/>
    <property type="match status" value="1"/>
</dbReference>
<accession>A0ABP0E8V6</accession>
<dbReference type="InterPro" id="IPR008914">
    <property type="entry name" value="PEBP"/>
</dbReference>
<protein>
    <submittedName>
        <fullName evidence="1">54S ribosomal protein L35, mitochondrial</fullName>
    </submittedName>
</protein>
<sequence length="372" mass="42840">MLSSRLLRGVVNPARRLYSTGVWSDFSKRPESLKLIDQQYQNDLLKGIDPEVGPASIEQEDRKLAYHSPVAIDETFAMAYELLQTESKAVYDQIAVEKDQAKIDQLSVKAEKYNPEVLFNIENFPEKIDREQPVYRKYLKELWESHDKMLTMQRLEQHHVIPDTLPTLVPVAEVKVKFPHNTASEFKSWVEPGTILPAFAVSKPPTIQIQEFERIAKDSLYSVILVNPDTPDLDTNTFKTTLQYGLCNVPLSNSDISIDTLKLLQHGDKYTFCDYEPLVPEKNAQTQRACLWVFRQEKELPVTNLNKERDSFDIRSFTEQHGLTAVGAHMWRQAFDRSVNAVREDYNLGKGRVFHRVKRNQPVIDYSGINVV</sequence>
<dbReference type="CDD" id="cd00866">
    <property type="entry name" value="PEBP_euk"/>
    <property type="match status" value="1"/>
</dbReference>